<dbReference type="Proteomes" id="UP000293902">
    <property type="component" value="Chromosome"/>
</dbReference>
<dbReference type="GO" id="GO:0005737">
    <property type="term" value="C:cytoplasm"/>
    <property type="evidence" value="ECO:0007669"/>
    <property type="project" value="TreeGrafter"/>
</dbReference>
<evidence type="ECO:0000313" key="12">
    <source>
        <dbReference type="Proteomes" id="UP000293902"/>
    </source>
</evidence>
<reference evidence="10 11" key="1">
    <citation type="submission" date="2018-06" db="EMBL/GenBank/DDBJ databases">
        <title>Complete Genome Sequence of Desulfobacter hydrogenophilus (DSM3380).</title>
        <authorList>
            <person name="Marietou A."/>
            <person name="Schreiber L."/>
            <person name="Marshall I."/>
            <person name="Jorgensen B."/>
        </authorList>
    </citation>
    <scope>NUCLEOTIDE SEQUENCE [LARGE SCALE GENOMIC DNA]</scope>
    <source>
        <strain evidence="10 11">DSM 3380</strain>
    </source>
</reference>
<dbReference type="PANTHER" id="PTHR11845:SF13">
    <property type="entry name" value="5'-DEOXYNUCLEOTIDASE HDDC2"/>
    <property type="match status" value="1"/>
</dbReference>
<evidence type="ECO:0000256" key="5">
    <source>
        <dbReference type="ARBA" id="ARBA00012964"/>
    </source>
</evidence>
<dbReference type="EMBL" id="CP036313">
    <property type="protein sequence ID" value="QBH11652.1"/>
    <property type="molecule type" value="Genomic_DNA"/>
</dbReference>
<dbReference type="OrthoDB" id="9786155at2"/>
<feature type="domain" description="HD/PDEase" evidence="8">
    <location>
        <begin position="28"/>
        <end position="140"/>
    </location>
</feature>
<dbReference type="RefSeq" id="WP_111954288.1">
    <property type="nucleotide sequence ID" value="NZ_CP036313.1"/>
</dbReference>
<accession>A0A328FEZ6</accession>
<dbReference type="EC" id="3.1.3.89" evidence="5"/>
<dbReference type="InterPro" id="IPR006674">
    <property type="entry name" value="HD_domain"/>
</dbReference>
<dbReference type="GO" id="GO:0002953">
    <property type="term" value="F:5'-deoxynucleotidase activity"/>
    <property type="evidence" value="ECO:0007669"/>
    <property type="project" value="UniProtKB-EC"/>
</dbReference>
<dbReference type="GO" id="GO:0046872">
    <property type="term" value="F:metal ion binding"/>
    <property type="evidence" value="ECO:0007669"/>
    <property type="project" value="UniProtKB-KW"/>
</dbReference>
<evidence type="ECO:0000256" key="6">
    <source>
        <dbReference type="ARBA" id="ARBA00022723"/>
    </source>
</evidence>
<dbReference type="SMART" id="SM00471">
    <property type="entry name" value="HDc"/>
    <property type="match status" value="1"/>
</dbReference>
<evidence type="ECO:0000256" key="3">
    <source>
        <dbReference type="ARBA" id="ARBA00001941"/>
    </source>
</evidence>
<dbReference type="AlphaFoldDB" id="A0A328FEZ6"/>
<comment type="catalytic activity">
    <reaction evidence="1">
        <text>a 2'-deoxyribonucleoside 5'-phosphate + H2O = a 2'-deoxyribonucleoside + phosphate</text>
        <dbReference type="Rhea" id="RHEA:36167"/>
        <dbReference type="ChEBI" id="CHEBI:15377"/>
        <dbReference type="ChEBI" id="CHEBI:18274"/>
        <dbReference type="ChEBI" id="CHEBI:43474"/>
        <dbReference type="ChEBI" id="CHEBI:65317"/>
        <dbReference type="EC" id="3.1.3.89"/>
    </reaction>
</comment>
<dbReference type="SUPFAM" id="SSF109604">
    <property type="entry name" value="HD-domain/PDEase-like"/>
    <property type="match status" value="1"/>
</dbReference>
<organism evidence="10 11">
    <name type="scientific">Desulfobacter hydrogenophilus</name>
    <dbReference type="NCBI Taxonomy" id="2291"/>
    <lineage>
        <taxon>Bacteria</taxon>
        <taxon>Pseudomonadati</taxon>
        <taxon>Thermodesulfobacteriota</taxon>
        <taxon>Desulfobacteria</taxon>
        <taxon>Desulfobacterales</taxon>
        <taxon>Desulfobacteraceae</taxon>
        <taxon>Desulfobacter</taxon>
    </lineage>
</organism>
<evidence type="ECO:0000256" key="1">
    <source>
        <dbReference type="ARBA" id="ARBA00001638"/>
    </source>
</evidence>
<comment type="subunit">
    <text evidence="4">Homodimer.</text>
</comment>
<reference evidence="9 12" key="2">
    <citation type="submission" date="2019-02" db="EMBL/GenBank/DDBJ databases">
        <title>Complete genome sequence of Desulfobacter hydrogenophilus AcRS1.</title>
        <authorList>
            <person name="Marietou A."/>
            <person name="Lund M.B."/>
            <person name="Marshall I.P.G."/>
            <person name="Schreiber L."/>
            <person name="Jorgensen B."/>
        </authorList>
    </citation>
    <scope>NUCLEOTIDE SEQUENCE [LARGE SCALE GENOMIC DNA]</scope>
    <source>
        <strain evidence="9 12">AcRS1</strain>
    </source>
</reference>
<dbReference type="PANTHER" id="PTHR11845">
    <property type="entry name" value="5'-DEOXYNUCLEOTIDASE HDDC2"/>
    <property type="match status" value="1"/>
</dbReference>
<protein>
    <recommendedName>
        <fullName evidence="5">5'-deoxynucleotidase</fullName>
        <ecNumber evidence="5">3.1.3.89</ecNumber>
    </recommendedName>
</protein>
<gene>
    <name evidence="10" type="ORF">DO021_04890</name>
    <name evidence="9" type="ORF">EYB58_01155</name>
</gene>
<evidence type="ECO:0000259" key="8">
    <source>
        <dbReference type="SMART" id="SM00471"/>
    </source>
</evidence>
<dbReference type="Proteomes" id="UP000248798">
    <property type="component" value="Unassembled WGS sequence"/>
</dbReference>
<keyword evidence="7 10" id="KW-0378">Hydrolase</keyword>
<dbReference type="InterPro" id="IPR039356">
    <property type="entry name" value="YfbR/HDDC2"/>
</dbReference>
<proteinExistence type="predicted"/>
<comment type="cofactor">
    <cofactor evidence="3">
        <name>Co(2+)</name>
        <dbReference type="ChEBI" id="CHEBI:48828"/>
    </cofactor>
</comment>
<evidence type="ECO:0000256" key="2">
    <source>
        <dbReference type="ARBA" id="ARBA00001936"/>
    </source>
</evidence>
<dbReference type="InterPro" id="IPR003607">
    <property type="entry name" value="HD/PDEase_dom"/>
</dbReference>
<keyword evidence="12" id="KW-1185">Reference proteome</keyword>
<dbReference type="Gene3D" id="1.10.3210.10">
    <property type="entry name" value="Hypothetical protein af1432"/>
    <property type="match status" value="1"/>
</dbReference>
<evidence type="ECO:0000256" key="7">
    <source>
        <dbReference type="ARBA" id="ARBA00022801"/>
    </source>
</evidence>
<evidence type="ECO:0000313" key="11">
    <source>
        <dbReference type="Proteomes" id="UP000248798"/>
    </source>
</evidence>
<keyword evidence="6" id="KW-0479">Metal-binding</keyword>
<evidence type="ECO:0000313" key="9">
    <source>
        <dbReference type="EMBL" id="QBH11652.1"/>
    </source>
</evidence>
<evidence type="ECO:0000313" key="10">
    <source>
        <dbReference type="EMBL" id="RAM03198.1"/>
    </source>
</evidence>
<comment type="cofactor">
    <cofactor evidence="2">
        <name>Mn(2+)</name>
        <dbReference type="ChEBI" id="CHEBI:29035"/>
    </cofactor>
</comment>
<dbReference type="EMBL" id="QLNI01000007">
    <property type="protein sequence ID" value="RAM03198.1"/>
    <property type="molecule type" value="Genomic_DNA"/>
</dbReference>
<name>A0A328FEZ6_9BACT</name>
<evidence type="ECO:0000256" key="4">
    <source>
        <dbReference type="ARBA" id="ARBA00011738"/>
    </source>
</evidence>
<sequence>MTRIADLLFEVRMLKDLNRTGYAFLGAGQESIAEHCFTAAFLCFVMARLEPDVDAEKLISMALVHDTAEARTGDLNYVHKHYNTVDEPRAVSDLIQGLDWAEDISELIDEFNQGETMEARLANDADQLSLILELKKLKDLGASSPESWLPFVVGRLRTDTGKQLAREILGTRWDEWWTRGYSE</sequence>
<dbReference type="Pfam" id="PF13023">
    <property type="entry name" value="HD_3"/>
    <property type="match status" value="1"/>
</dbReference>